<accession>A0A8H6H9P3</accession>
<dbReference type="AlphaFoldDB" id="A0A8H6H9P3"/>
<proteinExistence type="predicted"/>
<name>A0A8H6H9P3_9AGAR</name>
<evidence type="ECO:0000256" key="1">
    <source>
        <dbReference type="SAM" id="MobiDB-lite"/>
    </source>
</evidence>
<dbReference type="EMBL" id="JACGCI010000203">
    <property type="protein sequence ID" value="KAF6742092.1"/>
    <property type="molecule type" value="Genomic_DNA"/>
</dbReference>
<reference evidence="2 3" key="1">
    <citation type="submission" date="2020-07" db="EMBL/GenBank/DDBJ databases">
        <title>Comparative genomics of pyrophilous fungi reveals a link between fire events and developmental genes.</title>
        <authorList>
            <consortium name="DOE Joint Genome Institute"/>
            <person name="Steindorff A.S."/>
            <person name="Carver A."/>
            <person name="Calhoun S."/>
            <person name="Stillman K."/>
            <person name="Liu H."/>
            <person name="Lipzen A."/>
            <person name="Pangilinan J."/>
            <person name="Labutti K."/>
            <person name="Bruns T.D."/>
            <person name="Grigoriev I.V."/>
        </authorList>
    </citation>
    <scope>NUCLEOTIDE SEQUENCE [LARGE SCALE GENOMIC DNA]</scope>
    <source>
        <strain evidence="2 3">CBS 144469</strain>
    </source>
</reference>
<sequence>MRKRRTESQDPGYDFHPDLPSVIPVPVRTCRPRSRPLCGIGLRRRASALCAAFVVDGLQVWLTTHPMFDRDAHDPAMPHYKTPADRPHLVLHACSRADDVNTPNLNIHSLNLLPYPIENRPNVAGTYIYVNECYGYGGGGKGGDDSRRGEKSDYCLGWRWRRVRPGSTAAEEAYIDEESQSAGGNEGVLEEGADEDEQVDEGAKMLGHMAAEPADETDDANADAALDGEMTRTITRRGFSVTLFSLALVHQFSPFLSKLGPA</sequence>
<feature type="compositionally biased region" description="Acidic residues" evidence="1">
    <location>
        <begin position="188"/>
        <end position="198"/>
    </location>
</feature>
<feature type="region of interest" description="Disordered" evidence="1">
    <location>
        <begin position="172"/>
        <end position="198"/>
    </location>
</feature>
<protein>
    <submittedName>
        <fullName evidence="2">Uncharacterized protein</fullName>
    </submittedName>
</protein>
<dbReference type="Proteomes" id="UP000521943">
    <property type="component" value="Unassembled WGS sequence"/>
</dbReference>
<evidence type="ECO:0000313" key="2">
    <source>
        <dbReference type="EMBL" id="KAF6742092.1"/>
    </source>
</evidence>
<gene>
    <name evidence="2" type="ORF">DFP72DRAFT_861122</name>
</gene>
<keyword evidence="3" id="KW-1185">Reference proteome</keyword>
<organism evidence="2 3">
    <name type="scientific">Ephemerocybe angulata</name>
    <dbReference type="NCBI Taxonomy" id="980116"/>
    <lineage>
        <taxon>Eukaryota</taxon>
        <taxon>Fungi</taxon>
        <taxon>Dikarya</taxon>
        <taxon>Basidiomycota</taxon>
        <taxon>Agaricomycotina</taxon>
        <taxon>Agaricomycetes</taxon>
        <taxon>Agaricomycetidae</taxon>
        <taxon>Agaricales</taxon>
        <taxon>Agaricineae</taxon>
        <taxon>Psathyrellaceae</taxon>
        <taxon>Ephemerocybe</taxon>
    </lineage>
</organism>
<comment type="caution">
    <text evidence="2">The sequence shown here is derived from an EMBL/GenBank/DDBJ whole genome shotgun (WGS) entry which is preliminary data.</text>
</comment>
<evidence type="ECO:0000313" key="3">
    <source>
        <dbReference type="Proteomes" id="UP000521943"/>
    </source>
</evidence>